<accession>A0A0A3HQN0</accession>
<sequence>MYFPTIYTNIWDVLIAVPLILILTQIIKMIFKIKPVFVPTVPVVLGLLLAIFVSHKYDLLAGIFMGFFYGYSAIGNYASFKTAFNAYKKRKLKKSATYNYKINP</sequence>
<keyword evidence="1" id="KW-1133">Transmembrane helix</keyword>
<dbReference type="Proteomes" id="UP000030416">
    <property type="component" value="Unassembled WGS sequence"/>
</dbReference>
<evidence type="ECO:0008006" key="4">
    <source>
        <dbReference type="Google" id="ProtNLM"/>
    </source>
</evidence>
<keyword evidence="3" id="KW-1185">Reference proteome</keyword>
<keyword evidence="1" id="KW-0472">Membrane</keyword>
<gene>
    <name evidence="2" type="ORF">CD29_19830</name>
</gene>
<feature type="transmembrane region" description="Helical" evidence="1">
    <location>
        <begin position="59"/>
        <end position="80"/>
    </location>
</feature>
<evidence type="ECO:0000313" key="3">
    <source>
        <dbReference type="Proteomes" id="UP000030416"/>
    </source>
</evidence>
<dbReference type="OrthoDB" id="2969583at2"/>
<evidence type="ECO:0000313" key="2">
    <source>
        <dbReference type="EMBL" id="KGR73535.1"/>
    </source>
</evidence>
<organism evidence="2 3">
    <name type="scientific">Ureibacillus manganicus DSM 26584</name>
    <dbReference type="NCBI Taxonomy" id="1384049"/>
    <lineage>
        <taxon>Bacteria</taxon>
        <taxon>Bacillati</taxon>
        <taxon>Bacillota</taxon>
        <taxon>Bacilli</taxon>
        <taxon>Bacillales</taxon>
        <taxon>Caryophanaceae</taxon>
        <taxon>Ureibacillus</taxon>
    </lineage>
</organism>
<name>A0A0A3HQN0_9BACL</name>
<evidence type="ECO:0000256" key="1">
    <source>
        <dbReference type="SAM" id="Phobius"/>
    </source>
</evidence>
<dbReference type="RefSeq" id="WP_036190555.1">
    <property type="nucleotide sequence ID" value="NZ_AVDA01000050.1"/>
</dbReference>
<dbReference type="AlphaFoldDB" id="A0A0A3HQN0"/>
<dbReference type="eggNOG" id="ENOG5032YFG">
    <property type="taxonomic scope" value="Bacteria"/>
</dbReference>
<dbReference type="EMBL" id="JPVN01000050">
    <property type="protein sequence ID" value="KGR73535.1"/>
    <property type="molecule type" value="Genomic_DNA"/>
</dbReference>
<keyword evidence="1" id="KW-0812">Transmembrane</keyword>
<feature type="transmembrane region" description="Helical" evidence="1">
    <location>
        <begin position="6"/>
        <end position="24"/>
    </location>
</feature>
<comment type="caution">
    <text evidence="2">The sequence shown here is derived from an EMBL/GenBank/DDBJ whole genome shotgun (WGS) entry which is preliminary data.</text>
</comment>
<proteinExistence type="predicted"/>
<feature type="transmembrane region" description="Helical" evidence="1">
    <location>
        <begin position="36"/>
        <end position="53"/>
    </location>
</feature>
<reference evidence="2 3" key="1">
    <citation type="submission" date="2014-02" db="EMBL/GenBank/DDBJ databases">
        <title>Draft genome sequence of Lysinibacillus manganicus DSM 26584T.</title>
        <authorList>
            <person name="Zhang F."/>
            <person name="Wang G."/>
            <person name="Zhang L."/>
        </authorList>
    </citation>
    <scope>NUCLEOTIDE SEQUENCE [LARGE SCALE GENOMIC DNA]</scope>
    <source>
        <strain evidence="2 3">DSM 26584</strain>
    </source>
</reference>
<protein>
    <recommendedName>
        <fullName evidence="4">Holin</fullName>
    </recommendedName>
</protein>